<evidence type="ECO:0000313" key="3">
    <source>
        <dbReference type="Proteomes" id="UP000322940"/>
    </source>
</evidence>
<gene>
    <name evidence="2" type="ORF">F2Y10_02325</name>
</gene>
<evidence type="ECO:0000256" key="1">
    <source>
        <dbReference type="SAM" id="SignalP"/>
    </source>
</evidence>
<organism evidence="2 3">
    <name type="scientific">Alistipes onderdonkii</name>
    <dbReference type="NCBI Taxonomy" id="328813"/>
    <lineage>
        <taxon>Bacteria</taxon>
        <taxon>Pseudomonadati</taxon>
        <taxon>Bacteroidota</taxon>
        <taxon>Bacteroidia</taxon>
        <taxon>Bacteroidales</taxon>
        <taxon>Rikenellaceae</taxon>
        <taxon>Alistipes</taxon>
    </lineage>
</organism>
<keyword evidence="1" id="KW-0732">Signal</keyword>
<accession>A0A5B3HIZ8</accession>
<protein>
    <submittedName>
        <fullName evidence="2">Uncharacterized protein</fullName>
    </submittedName>
</protein>
<sequence length="103" mass="11419">MKKKITFGLVAFAMVAASAVFMKSIAKDDLSAMIQANVDALAEFEWNGQSWNENSDHWFGERWLPSLKECVTTNWLGKPFYGKQVVCEIGAGNCFNGTDCTNS</sequence>
<feature type="signal peptide" evidence="1">
    <location>
        <begin position="1"/>
        <end position="26"/>
    </location>
</feature>
<dbReference type="Proteomes" id="UP000322940">
    <property type="component" value="Unassembled WGS sequence"/>
</dbReference>
<dbReference type="RefSeq" id="WP_018697473.1">
    <property type="nucleotide sequence ID" value="NZ_AP025562.1"/>
</dbReference>
<comment type="caution">
    <text evidence="2">The sequence shown here is derived from an EMBL/GenBank/DDBJ whole genome shotgun (WGS) entry which is preliminary data.</text>
</comment>
<dbReference type="EMBL" id="VVXH01000002">
    <property type="protein sequence ID" value="KAA2380304.1"/>
    <property type="molecule type" value="Genomic_DNA"/>
</dbReference>
<feature type="chain" id="PRO_5030114472" evidence="1">
    <location>
        <begin position="27"/>
        <end position="103"/>
    </location>
</feature>
<proteinExistence type="predicted"/>
<reference evidence="2 3" key="1">
    <citation type="journal article" date="2019" name="Nat. Med.">
        <title>A library of human gut bacterial isolates paired with longitudinal multiomics data enables mechanistic microbiome research.</title>
        <authorList>
            <person name="Poyet M."/>
            <person name="Groussin M."/>
            <person name="Gibbons S.M."/>
            <person name="Avila-Pacheco J."/>
            <person name="Jiang X."/>
            <person name="Kearney S.M."/>
            <person name="Perrotta A.R."/>
            <person name="Berdy B."/>
            <person name="Zhao S."/>
            <person name="Lieberman T.D."/>
            <person name="Swanson P.K."/>
            <person name="Smith M."/>
            <person name="Roesemann S."/>
            <person name="Alexander J.E."/>
            <person name="Rich S.A."/>
            <person name="Livny J."/>
            <person name="Vlamakis H."/>
            <person name="Clish C."/>
            <person name="Bullock K."/>
            <person name="Deik A."/>
            <person name="Scott J."/>
            <person name="Pierce K.A."/>
            <person name="Xavier R.J."/>
            <person name="Alm E.J."/>
        </authorList>
    </citation>
    <scope>NUCLEOTIDE SEQUENCE [LARGE SCALE GENOMIC DNA]</scope>
    <source>
        <strain evidence="2 3">BIOML-A266</strain>
    </source>
</reference>
<name>A0A5B3HIZ8_9BACT</name>
<evidence type="ECO:0000313" key="2">
    <source>
        <dbReference type="EMBL" id="KAA2380304.1"/>
    </source>
</evidence>
<dbReference type="AlphaFoldDB" id="A0A5B3HIZ8"/>